<keyword evidence="4" id="KW-1185">Reference proteome</keyword>
<evidence type="ECO:0000256" key="2">
    <source>
        <dbReference type="SAM" id="Phobius"/>
    </source>
</evidence>
<keyword evidence="2" id="KW-1133">Transmembrane helix</keyword>
<dbReference type="RefSeq" id="WP_146355874.1">
    <property type="nucleotide sequence ID" value="NZ_VOIR01000012.1"/>
</dbReference>
<keyword evidence="2" id="KW-0812">Transmembrane</keyword>
<proteinExistence type="predicted"/>
<reference evidence="3 4" key="1">
    <citation type="submission" date="2019-08" db="EMBL/GenBank/DDBJ databases">
        <title>Agrococcus lahaulensis sp. nov., isolated from a cold desert of the Indian Himalayas.</title>
        <authorList>
            <person name="Qu J.H."/>
        </authorList>
    </citation>
    <scope>NUCLEOTIDE SEQUENCE [LARGE SCALE GENOMIC DNA]</scope>
    <source>
        <strain evidence="3 4">NS18</strain>
    </source>
</reference>
<dbReference type="AlphaFoldDB" id="A0A5M8QJR8"/>
<comment type="caution">
    <text evidence="3">The sequence shown here is derived from an EMBL/GenBank/DDBJ whole genome shotgun (WGS) entry which is preliminary data.</text>
</comment>
<name>A0A5M8QJR8_9MICO</name>
<evidence type="ECO:0000256" key="1">
    <source>
        <dbReference type="SAM" id="MobiDB-lite"/>
    </source>
</evidence>
<protein>
    <submittedName>
        <fullName evidence="3">Uncharacterized protein</fullName>
    </submittedName>
</protein>
<feature type="transmembrane region" description="Helical" evidence="2">
    <location>
        <begin position="121"/>
        <end position="145"/>
    </location>
</feature>
<feature type="compositionally biased region" description="Low complexity" evidence="1">
    <location>
        <begin position="28"/>
        <end position="40"/>
    </location>
</feature>
<sequence>MSLPPQGAPQSSQPPQPTWQPPMPQQPSQPAWQPPVQQQLPAHQQVAWQQAAAPRPPLTDAERRRLLRIGASSGALLGVGTALGGVIVLFWAFIVGVSALITPLVYLWSGVNPLADGIAEIVTPITVGVVAIGTVLCLLGLLLSWLRLRRWGAGRALGITAAAAAIATVPVHLVAVAVAIVTSLLEPEGDPATSFAIAALAAGFIGTVVGAMAGAGAWRWMGWALRPRDAARRA</sequence>
<evidence type="ECO:0000313" key="3">
    <source>
        <dbReference type="EMBL" id="KAA6435230.1"/>
    </source>
</evidence>
<organism evidence="3 4">
    <name type="scientific">Agrococcus sediminis</name>
    <dbReference type="NCBI Taxonomy" id="2599924"/>
    <lineage>
        <taxon>Bacteria</taxon>
        <taxon>Bacillati</taxon>
        <taxon>Actinomycetota</taxon>
        <taxon>Actinomycetes</taxon>
        <taxon>Micrococcales</taxon>
        <taxon>Microbacteriaceae</taxon>
        <taxon>Agrococcus</taxon>
    </lineage>
</organism>
<feature type="transmembrane region" description="Helical" evidence="2">
    <location>
        <begin position="194"/>
        <end position="218"/>
    </location>
</feature>
<gene>
    <name evidence="3" type="ORF">FQ330_05635</name>
</gene>
<keyword evidence="2" id="KW-0472">Membrane</keyword>
<feature type="compositionally biased region" description="Low complexity" evidence="1">
    <location>
        <begin position="1"/>
        <end position="11"/>
    </location>
</feature>
<dbReference type="Proteomes" id="UP000323221">
    <property type="component" value="Unassembled WGS sequence"/>
</dbReference>
<accession>A0A5M8QJR8</accession>
<feature type="transmembrane region" description="Helical" evidence="2">
    <location>
        <begin position="157"/>
        <end position="182"/>
    </location>
</feature>
<feature type="compositionally biased region" description="Pro residues" evidence="1">
    <location>
        <begin position="12"/>
        <end position="27"/>
    </location>
</feature>
<evidence type="ECO:0000313" key="4">
    <source>
        <dbReference type="Proteomes" id="UP000323221"/>
    </source>
</evidence>
<feature type="region of interest" description="Disordered" evidence="1">
    <location>
        <begin position="1"/>
        <end position="40"/>
    </location>
</feature>
<dbReference type="EMBL" id="VOIR01000012">
    <property type="protein sequence ID" value="KAA6435230.1"/>
    <property type="molecule type" value="Genomic_DNA"/>
</dbReference>
<feature type="transmembrane region" description="Helical" evidence="2">
    <location>
        <begin position="74"/>
        <end position="101"/>
    </location>
</feature>